<gene>
    <name evidence="2" type="ORF">NF865_01950</name>
</gene>
<feature type="domain" description="Polymerase beta nucleotidyltransferase" evidence="1">
    <location>
        <begin position="16"/>
        <end position="104"/>
    </location>
</feature>
<dbReference type="AlphaFoldDB" id="A0A9E7SPL0"/>
<dbReference type="PANTHER" id="PTHR43852:SF3">
    <property type="entry name" value="NUCLEOTIDYLTRANSFERASE"/>
    <property type="match status" value="1"/>
</dbReference>
<dbReference type="KEGG" id="tagg:NF865_01950"/>
<proteinExistence type="predicted"/>
<dbReference type="InterPro" id="IPR041633">
    <property type="entry name" value="Polbeta"/>
</dbReference>
<dbReference type="NCBIfam" id="NF047752">
    <property type="entry name" value="MntA_antitoxin"/>
    <property type="match status" value="1"/>
</dbReference>
<dbReference type="RefSeq" id="WP_253304948.1">
    <property type="nucleotide sequence ID" value="NZ_CP099582.1"/>
</dbReference>
<keyword evidence="3" id="KW-1185">Reference proteome</keyword>
<dbReference type="EMBL" id="CP099582">
    <property type="protein sequence ID" value="USS41007.1"/>
    <property type="molecule type" value="Genomic_DNA"/>
</dbReference>
<dbReference type="InterPro" id="IPR043519">
    <property type="entry name" value="NT_sf"/>
</dbReference>
<name>A0A9E7SPL0_THEAG</name>
<evidence type="ECO:0000313" key="3">
    <source>
        <dbReference type="Proteomes" id="UP001055732"/>
    </source>
</evidence>
<evidence type="ECO:0000313" key="2">
    <source>
        <dbReference type="EMBL" id="USS41007.1"/>
    </source>
</evidence>
<reference evidence="2" key="2">
    <citation type="submission" date="2022-06" db="EMBL/GenBank/DDBJ databases">
        <authorList>
            <person name="Park Y.-J."/>
        </authorList>
    </citation>
    <scope>NUCLEOTIDE SEQUENCE</scope>
    <source>
        <strain evidence="2">TY</strain>
    </source>
</reference>
<organism evidence="2 3">
    <name type="scientific">Thermococcus aggregans</name>
    <dbReference type="NCBI Taxonomy" id="110163"/>
    <lineage>
        <taxon>Archaea</taxon>
        <taxon>Methanobacteriati</taxon>
        <taxon>Methanobacteriota</taxon>
        <taxon>Thermococci</taxon>
        <taxon>Thermococcales</taxon>
        <taxon>Thermococcaceae</taxon>
        <taxon>Thermococcus</taxon>
    </lineage>
</organism>
<dbReference type="CDD" id="cd05403">
    <property type="entry name" value="NT_KNTase_like"/>
    <property type="match status" value="1"/>
</dbReference>
<evidence type="ECO:0000259" key="1">
    <source>
        <dbReference type="Pfam" id="PF18765"/>
    </source>
</evidence>
<dbReference type="Pfam" id="PF18765">
    <property type="entry name" value="Polbeta"/>
    <property type="match status" value="1"/>
</dbReference>
<protein>
    <submittedName>
        <fullName evidence="2">Nucleotidyltransferase domain-containing protein</fullName>
    </submittedName>
</protein>
<accession>A0A9E7SPL0</accession>
<reference evidence="2" key="1">
    <citation type="journal article" date="1998" name="Int. J. Syst. Bacteriol. 48 Pt">
        <title>Thermococcus guaymasensis sp. nov. and Thermococcus aggregans sp. nov., two novel thermophilic archaea isolated from the Guaymas Basin hydrothermal vent site.</title>
        <authorList>
            <person name="Canganella F."/>
            <person name="Jones W.J."/>
            <person name="Gambacorta A."/>
            <person name="Antranikian G."/>
        </authorList>
    </citation>
    <scope>NUCLEOTIDE SEQUENCE</scope>
    <source>
        <strain evidence="2">TY</strain>
    </source>
</reference>
<dbReference type="Gene3D" id="3.30.460.10">
    <property type="entry name" value="Beta Polymerase, domain 2"/>
    <property type="match status" value="1"/>
</dbReference>
<dbReference type="Proteomes" id="UP001055732">
    <property type="component" value="Chromosome"/>
</dbReference>
<dbReference type="SUPFAM" id="SSF81301">
    <property type="entry name" value="Nucleotidyltransferase"/>
    <property type="match status" value="1"/>
</dbReference>
<dbReference type="PANTHER" id="PTHR43852">
    <property type="entry name" value="NUCLEOTIDYLTRANSFERASE"/>
    <property type="match status" value="1"/>
</dbReference>
<sequence>MKVYNLSASERKALKERIKDYLKSRREVLFAYIHGSFLENRPFRDIDVAVFIKSKPGRFYEMELEEELSRLTGFPVDVRVLNNAPVEFRFHVIGGELLFSRDEKARCDFEEQTMREYHDYSYYLKLYRREALGIFKSNE</sequence>
<dbReference type="InterPro" id="IPR052930">
    <property type="entry name" value="TA_antitoxin_MntA"/>
</dbReference>